<gene>
    <name evidence="4" type="ORF">BTJ39_05365</name>
</gene>
<dbReference type="InterPro" id="IPR020904">
    <property type="entry name" value="Sc_DH/Rdtase_CS"/>
</dbReference>
<dbReference type="InterPro" id="IPR002347">
    <property type="entry name" value="SDR_fam"/>
</dbReference>
<sequence length="249" mass="26248">MKTILITGSSSGFGLEIARYFLQQGWKVIATMRTPNTDILPANANLKVLALDVTDAGSIQQLIADAGPIDVLVNNAGVGLIGAVESTPLATVRDIFETNTIGTIAMTQAVLPQMRERRSGTIINVTSAVTMTPFTLLAVYSASKAAVETFSRSLAKEVEAFNVQVRIVQPGRSPETRFGENAMPRMQGTISEPYAALGEQVFNSVRGGGPVTTSQDVAEGVWRAATDSQAPMHIPAGEDSVALAASLAK</sequence>
<keyword evidence="5" id="KW-1185">Reference proteome</keyword>
<protein>
    <submittedName>
        <fullName evidence="4">Short-chain dehydrogenase/reductase</fullName>
    </submittedName>
</protein>
<evidence type="ECO:0000256" key="2">
    <source>
        <dbReference type="ARBA" id="ARBA00023002"/>
    </source>
</evidence>
<dbReference type="PANTHER" id="PTHR43976">
    <property type="entry name" value="SHORT CHAIN DEHYDROGENASE"/>
    <property type="match status" value="1"/>
</dbReference>
<dbReference type="Gene3D" id="3.40.50.720">
    <property type="entry name" value="NAD(P)-binding Rossmann-like Domain"/>
    <property type="match status" value="1"/>
</dbReference>
<dbReference type="EMBL" id="MRUL01000002">
    <property type="protein sequence ID" value="OON41391.1"/>
    <property type="molecule type" value="Genomic_DNA"/>
</dbReference>
<dbReference type="STRING" id="1926881.BTJ39_05365"/>
<keyword evidence="2" id="KW-0560">Oxidoreductase</keyword>
<dbReference type="PROSITE" id="PS00061">
    <property type="entry name" value="ADH_SHORT"/>
    <property type="match status" value="1"/>
</dbReference>
<dbReference type="InterPro" id="IPR036291">
    <property type="entry name" value="NAD(P)-bd_dom_sf"/>
</dbReference>
<name>A0A1S8YQF4_9GAMM</name>
<dbReference type="OrthoDB" id="9775296at2"/>
<comment type="caution">
    <text evidence="4">The sequence shown here is derived from an EMBL/GenBank/DDBJ whole genome shotgun (WGS) entry which is preliminary data.</text>
</comment>
<dbReference type="PRINTS" id="PR00080">
    <property type="entry name" value="SDRFAMILY"/>
</dbReference>
<dbReference type="RefSeq" id="WP_078001643.1">
    <property type="nucleotide sequence ID" value="NZ_MRUL01000002.1"/>
</dbReference>
<dbReference type="CDD" id="cd05374">
    <property type="entry name" value="17beta-HSD-like_SDR_c"/>
    <property type="match status" value="1"/>
</dbReference>
<accession>A0A1S8YQF4</accession>
<evidence type="ECO:0000256" key="3">
    <source>
        <dbReference type="RuleBase" id="RU000363"/>
    </source>
</evidence>
<comment type="similarity">
    <text evidence="1 3">Belongs to the short-chain dehydrogenases/reductases (SDR) family.</text>
</comment>
<evidence type="ECO:0000313" key="5">
    <source>
        <dbReference type="Proteomes" id="UP000190667"/>
    </source>
</evidence>
<evidence type="ECO:0000256" key="1">
    <source>
        <dbReference type="ARBA" id="ARBA00006484"/>
    </source>
</evidence>
<reference evidence="4 5" key="1">
    <citation type="submission" date="2016-12" db="EMBL/GenBank/DDBJ databases">
        <title>Izhakiella australiana sp. nov. of genus Izhakiella isolated from Australian desert.</title>
        <authorList>
            <person name="Ji M."/>
        </authorList>
    </citation>
    <scope>NUCLEOTIDE SEQUENCE [LARGE SCALE GENOMIC DNA]</scope>
    <source>
        <strain evidence="4 5">D4N98</strain>
    </source>
</reference>
<dbReference type="PANTHER" id="PTHR43976:SF16">
    <property type="entry name" value="SHORT-CHAIN DEHYDROGENASE_REDUCTASE FAMILY PROTEIN"/>
    <property type="match status" value="1"/>
</dbReference>
<dbReference type="Pfam" id="PF00106">
    <property type="entry name" value="adh_short"/>
    <property type="match status" value="1"/>
</dbReference>
<dbReference type="SUPFAM" id="SSF51735">
    <property type="entry name" value="NAD(P)-binding Rossmann-fold domains"/>
    <property type="match status" value="1"/>
</dbReference>
<dbReference type="PRINTS" id="PR00081">
    <property type="entry name" value="GDHRDH"/>
</dbReference>
<evidence type="ECO:0000313" key="4">
    <source>
        <dbReference type="EMBL" id="OON41391.1"/>
    </source>
</evidence>
<dbReference type="AlphaFoldDB" id="A0A1S8YQF4"/>
<dbReference type="InterPro" id="IPR051911">
    <property type="entry name" value="SDR_oxidoreductase"/>
</dbReference>
<proteinExistence type="inferred from homology"/>
<dbReference type="Proteomes" id="UP000190667">
    <property type="component" value="Unassembled WGS sequence"/>
</dbReference>
<dbReference type="GO" id="GO:0016491">
    <property type="term" value="F:oxidoreductase activity"/>
    <property type="evidence" value="ECO:0007669"/>
    <property type="project" value="UniProtKB-KW"/>
</dbReference>
<organism evidence="4 5">
    <name type="scientific">Izhakiella australiensis</name>
    <dbReference type="NCBI Taxonomy" id="1926881"/>
    <lineage>
        <taxon>Bacteria</taxon>
        <taxon>Pseudomonadati</taxon>
        <taxon>Pseudomonadota</taxon>
        <taxon>Gammaproteobacteria</taxon>
        <taxon>Enterobacterales</taxon>
        <taxon>Erwiniaceae</taxon>
        <taxon>Izhakiella</taxon>
    </lineage>
</organism>